<sequence length="590" mass="69430">MQKIKLSDIKKGRISFVQLCQEIEARLLKQAYFLTDETLIVHACLSHIDIKKLDPSTEIVAFYAKEVMGNFIKTVTEEESINTFFRAILSLETLPIHNRLKYENEAKEDLQGLDKLLDHYKEQPFIKRFLAEAAKPRDHEERILHEFFLRATSKRNEVIDYILHKVGDIAIERSKIQYAEHGAWKSQSDIMKKMHVKWDFPYREVYVAVNDWKVGIDYEKLDYRKINLIRNKTRMLNSSPPIQHTFSPEIKKEFLKNYKDAKVLPILNEMIQKVQELPILKKRVAIFKELKALYLSKRWYGLYALALPQIEGIFTEMNQIVKPKKYSTGSLTDKVHVIREYSGYADYSFDYYEYYLPKLRNKFAHTGSDEEIKLKSFMVLLDLKHLIIVFEELNSPLIEADGIIKSGATHFSHVGRISHFLELLNELSNSGQLKEIISPAEEFIYGHLIPIIEQPSFFSNLQLDFSEALTRFEDHVDNMSLVYNDKEFKLFSLTKSEFNIRIKELEKLLESDIKILYEEDLKFLFDVHYFVKNFVKVFPNPPGEFKTLLKQFGEVNRTHLDVINNLAARINIEIPDEYLLLTEKLRHRLV</sequence>
<gene>
    <name evidence="1" type="ORF">A4D02_06600</name>
</gene>
<protein>
    <recommendedName>
        <fullName evidence="3">Apea-like HEPN domain-containing protein</fullName>
    </recommendedName>
</protein>
<name>A0ABX3NVV5_9BACT</name>
<keyword evidence="2" id="KW-1185">Reference proteome</keyword>
<dbReference type="Proteomes" id="UP000192277">
    <property type="component" value="Unassembled WGS sequence"/>
</dbReference>
<evidence type="ECO:0000313" key="1">
    <source>
        <dbReference type="EMBL" id="OQP48380.1"/>
    </source>
</evidence>
<reference evidence="1 2" key="1">
    <citation type="submission" date="2016-04" db="EMBL/GenBank/DDBJ databases">
        <authorList>
            <person name="Chen L."/>
            <person name="Zhuang W."/>
            <person name="Wang G."/>
        </authorList>
    </citation>
    <scope>NUCLEOTIDE SEQUENCE [LARGE SCALE GENOMIC DNA]</scope>
    <source>
        <strain evidence="2">GR20</strain>
    </source>
</reference>
<dbReference type="RefSeq" id="WP_014221579.1">
    <property type="nucleotide sequence ID" value="NZ_LWBO01000012.1"/>
</dbReference>
<comment type="caution">
    <text evidence="1">The sequence shown here is derived from an EMBL/GenBank/DDBJ whole genome shotgun (WGS) entry which is preliminary data.</text>
</comment>
<accession>A0ABX3NVV5</accession>
<dbReference type="EMBL" id="LWBO01000012">
    <property type="protein sequence ID" value="OQP48380.1"/>
    <property type="molecule type" value="Genomic_DNA"/>
</dbReference>
<evidence type="ECO:0008006" key="3">
    <source>
        <dbReference type="Google" id="ProtNLM"/>
    </source>
</evidence>
<organism evidence="1 2">
    <name type="scientific">Niastella koreensis</name>
    <dbReference type="NCBI Taxonomy" id="354356"/>
    <lineage>
        <taxon>Bacteria</taxon>
        <taxon>Pseudomonadati</taxon>
        <taxon>Bacteroidota</taxon>
        <taxon>Chitinophagia</taxon>
        <taxon>Chitinophagales</taxon>
        <taxon>Chitinophagaceae</taxon>
        <taxon>Niastella</taxon>
    </lineage>
</organism>
<evidence type="ECO:0000313" key="2">
    <source>
        <dbReference type="Proteomes" id="UP000192277"/>
    </source>
</evidence>
<proteinExistence type="predicted"/>